<organism evidence="1">
    <name type="scientific">Lepeophtheirus salmonis</name>
    <name type="common">Salmon louse</name>
    <name type="synonym">Caligus salmonis</name>
    <dbReference type="NCBI Taxonomy" id="72036"/>
    <lineage>
        <taxon>Eukaryota</taxon>
        <taxon>Metazoa</taxon>
        <taxon>Ecdysozoa</taxon>
        <taxon>Arthropoda</taxon>
        <taxon>Crustacea</taxon>
        <taxon>Multicrustacea</taxon>
        <taxon>Hexanauplia</taxon>
        <taxon>Copepoda</taxon>
        <taxon>Siphonostomatoida</taxon>
        <taxon>Caligidae</taxon>
        <taxon>Lepeophtheirus</taxon>
    </lineage>
</organism>
<accession>A0A0K2SVF2</accession>
<reference evidence="1" key="1">
    <citation type="submission" date="2014-05" db="EMBL/GenBank/DDBJ databases">
        <authorList>
            <person name="Chronopoulou M."/>
        </authorList>
    </citation>
    <scope>NUCLEOTIDE SEQUENCE</scope>
    <source>
        <tissue evidence="1">Whole organism</tissue>
    </source>
</reference>
<dbReference type="AlphaFoldDB" id="A0A0K2SVF2"/>
<name>A0A0K2SVF2_LEPSM</name>
<protein>
    <submittedName>
        <fullName evidence="1">Uncharacterized protein</fullName>
    </submittedName>
</protein>
<evidence type="ECO:0000313" key="1">
    <source>
        <dbReference type="EMBL" id="CDW17430.1"/>
    </source>
</evidence>
<sequence>MFNKEIVRSAKHLYDKLSSESLPSGL</sequence>
<proteinExistence type="predicted"/>
<dbReference type="EMBL" id="HACA01000069">
    <property type="protein sequence ID" value="CDW17430.1"/>
    <property type="molecule type" value="Transcribed_RNA"/>
</dbReference>